<feature type="transmembrane region" description="Helical" evidence="8">
    <location>
        <begin position="36"/>
        <end position="53"/>
    </location>
</feature>
<feature type="domain" description="Wax synthase" evidence="9">
    <location>
        <begin position="218"/>
        <end position="305"/>
    </location>
</feature>
<evidence type="ECO:0000256" key="6">
    <source>
        <dbReference type="ARBA" id="ARBA00022989"/>
    </source>
</evidence>
<evidence type="ECO:0000256" key="3">
    <source>
        <dbReference type="ARBA" id="ARBA00007282"/>
    </source>
</evidence>
<keyword evidence="7 8" id="KW-0472">Membrane</keyword>
<comment type="pathway">
    <text evidence="2">Secondary metabolite biosynthesis.</text>
</comment>
<dbReference type="InterPro" id="IPR032805">
    <property type="entry name" value="Wax_synthase_dom"/>
</dbReference>
<gene>
    <name evidence="10" type="ORF">FOMPIDRAFT_1014632</name>
</gene>
<keyword evidence="4" id="KW-0808">Transferase</keyword>
<evidence type="ECO:0000256" key="8">
    <source>
        <dbReference type="SAM" id="Phobius"/>
    </source>
</evidence>
<evidence type="ECO:0000256" key="7">
    <source>
        <dbReference type="ARBA" id="ARBA00023136"/>
    </source>
</evidence>
<keyword evidence="11" id="KW-1185">Reference proteome</keyword>
<evidence type="ECO:0000313" key="10">
    <source>
        <dbReference type="EMBL" id="EPT03301.1"/>
    </source>
</evidence>
<sequence>MEADTRPHLPILPFYLGVQLGNAFLIALSPRRLGRVVGTTALLAAVASVYRFTTGDAQRNYSIGNTFMSQAFGIVLLVWLKDPIHDVRHECDLVPPTELPFARRVWWALCLINSPRGIGWSCEVANTPPRPSEAQWAFIRKKLLSAFRWFLFLDLAQSYQRSNPLFSRRDMDLWSQGYLMLPINIVARFSSLVGMIAMQYSLLAAIFVALSISQPRDWPEVYGRWSDTYTVRRFWGRTYHQLLRRLTAGLGKACCRALGLQPGTWKSRYTQLYVGFAVSGLLHCGGDLLVDPSRKLFGASFPFFFSQAVAITFEDAVIALVRRGGVKVPQVLARAVGYAWAIAWLCISAPWLINWTLRAGIIDTNRIPISLIDRVAPSLEMGAARLAAVVPAMGLKA</sequence>
<dbReference type="AlphaFoldDB" id="S8FPV7"/>
<dbReference type="OrthoDB" id="1077582at2759"/>
<dbReference type="PANTHER" id="PTHR31595">
    <property type="entry name" value="LONG-CHAIN-ALCOHOL O-FATTY-ACYLTRANSFERASE 3-RELATED"/>
    <property type="match status" value="1"/>
</dbReference>
<feature type="transmembrane region" description="Helical" evidence="8">
    <location>
        <begin position="59"/>
        <end position="80"/>
    </location>
</feature>
<feature type="transmembrane region" description="Helical" evidence="8">
    <location>
        <begin position="189"/>
        <end position="212"/>
    </location>
</feature>
<evidence type="ECO:0000259" key="9">
    <source>
        <dbReference type="Pfam" id="PF13813"/>
    </source>
</evidence>
<dbReference type="STRING" id="743788.S8FPV7"/>
<dbReference type="HOGENOM" id="CLU_032731_1_1_1"/>
<feature type="transmembrane region" description="Helical" evidence="8">
    <location>
        <begin position="12"/>
        <end position="29"/>
    </location>
</feature>
<feature type="transmembrane region" description="Helical" evidence="8">
    <location>
        <begin position="297"/>
        <end position="318"/>
    </location>
</feature>
<dbReference type="Pfam" id="PF13813">
    <property type="entry name" value="MBOAT_2"/>
    <property type="match status" value="1"/>
</dbReference>
<organism evidence="10 11">
    <name type="scientific">Fomitopsis schrenkii</name>
    <name type="common">Brown rot fungus</name>
    <dbReference type="NCBI Taxonomy" id="2126942"/>
    <lineage>
        <taxon>Eukaryota</taxon>
        <taxon>Fungi</taxon>
        <taxon>Dikarya</taxon>
        <taxon>Basidiomycota</taxon>
        <taxon>Agaricomycotina</taxon>
        <taxon>Agaricomycetes</taxon>
        <taxon>Polyporales</taxon>
        <taxon>Fomitopsis</taxon>
    </lineage>
</organism>
<feature type="transmembrane region" description="Helical" evidence="8">
    <location>
        <begin position="338"/>
        <end position="357"/>
    </location>
</feature>
<evidence type="ECO:0000313" key="11">
    <source>
        <dbReference type="Proteomes" id="UP000015241"/>
    </source>
</evidence>
<name>S8FPV7_FOMSC</name>
<evidence type="ECO:0000256" key="4">
    <source>
        <dbReference type="ARBA" id="ARBA00022679"/>
    </source>
</evidence>
<evidence type="ECO:0000256" key="2">
    <source>
        <dbReference type="ARBA" id="ARBA00005179"/>
    </source>
</evidence>
<keyword evidence="5 8" id="KW-0812">Transmembrane</keyword>
<dbReference type="Proteomes" id="UP000015241">
    <property type="component" value="Unassembled WGS sequence"/>
</dbReference>
<proteinExistence type="inferred from homology"/>
<dbReference type="GO" id="GO:0008374">
    <property type="term" value="F:O-acyltransferase activity"/>
    <property type="evidence" value="ECO:0007669"/>
    <property type="project" value="InterPro"/>
</dbReference>
<evidence type="ECO:0000256" key="5">
    <source>
        <dbReference type="ARBA" id="ARBA00022692"/>
    </source>
</evidence>
<accession>S8FPV7</accession>
<comment type="similarity">
    <text evidence="3">Belongs to the wax synthase family.</text>
</comment>
<dbReference type="InterPro" id="IPR044851">
    <property type="entry name" value="Wax_synthase"/>
</dbReference>
<dbReference type="InParanoid" id="S8FPV7"/>
<dbReference type="GO" id="GO:0016020">
    <property type="term" value="C:membrane"/>
    <property type="evidence" value="ECO:0007669"/>
    <property type="project" value="UniProtKB-SubCell"/>
</dbReference>
<dbReference type="EMBL" id="KE504130">
    <property type="protein sequence ID" value="EPT03301.1"/>
    <property type="molecule type" value="Genomic_DNA"/>
</dbReference>
<comment type="subcellular location">
    <subcellularLocation>
        <location evidence="1">Membrane</location>
        <topology evidence="1">Multi-pass membrane protein</topology>
    </subcellularLocation>
</comment>
<dbReference type="GO" id="GO:0006629">
    <property type="term" value="P:lipid metabolic process"/>
    <property type="evidence" value="ECO:0007669"/>
    <property type="project" value="InterPro"/>
</dbReference>
<evidence type="ECO:0000256" key="1">
    <source>
        <dbReference type="ARBA" id="ARBA00004141"/>
    </source>
</evidence>
<reference evidence="10 11" key="1">
    <citation type="journal article" date="2012" name="Science">
        <title>The Paleozoic origin of enzymatic lignin decomposition reconstructed from 31 fungal genomes.</title>
        <authorList>
            <person name="Floudas D."/>
            <person name="Binder M."/>
            <person name="Riley R."/>
            <person name="Barry K."/>
            <person name="Blanchette R.A."/>
            <person name="Henrissat B."/>
            <person name="Martinez A.T."/>
            <person name="Otillar R."/>
            <person name="Spatafora J.W."/>
            <person name="Yadav J.S."/>
            <person name="Aerts A."/>
            <person name="Benoit I."/>
            <person name="Boyd A."/>
            <person name="Carlson A."/>
            <person name="Copeland A."/>
            <person name="Coutinho P.M."/>
            <person name="de Vries R.P."/>
            <person name="Ferreira P."/>
            <person name="Findley K."/>
            <person name="Foster B."/>
            <person name="Gaskell J."/>
            <person name="Glotzer D."/>
            <person name="Gorecki P."/>
            <person name="Heitman J."/>
            <person name="Hesse C."/>
            <person name="Hori C."/>
            <person name="Igarashi K."/>
            <person name="Jurgens J.A."/>
            <person name="Kallen N."/>
            <person name="Kersten P."/>
            <person name="Kohler A."/>
            <person name="Kuees U."/>
            <person name="Kumar T.K.A."/>
            <person name="Kuo A."/>
            <person name="LaButti K."/>
            <person name="Larrondo L.F."/>
            <person name="Lindquist E."/>
            <person name="Ling A."/>
            <person name="Lombard V."/>
            <person name="Lucas S."/>
            <person name="Lundell T."/>
            <person name="Martin R."/>
            <person name="McLaughlin D.J."/>
            <person name="Morgenstern I."/>
            <person name="Morin E."/>
            <person name="Murat C."/>
            <person name="Nagy L.G."/>
            <person name="Nolan M."/>
            <person name="Ohm R.A."/>
            <person name="Patyshakuliyeva A."/>
            <person name="Rokas A."/>
            <person name="Ruiz-Duenas F.J."/>
            <person name="Sabat G."/>
            <person name="Salamov A."/>
            <person name="Samejima M."/>
            <person name="Schmutz J."/>
            <person name="Slot J.C."/>
            <person name="St John F."/>
            <person name="Stenlid J."/>
            <person name="Sun H."/>
            <person name="Sun S."/>
            <person name="Syed K."/>
            <person name="Tsang A."/>
            <person name="Wiebenga A."/>
            <person name="Young D."/>
            <person name="Pisabarro A."/>
            <person name="Eastwood D.C."/>
            <person name="Martin F."/>
            <person name="Cullen D."/>
            <person name="Grigoriev I.V."/>
            <person name="Hibbett D.S."/>
        </authorList>
    </citation>
    <scope>NUCLEOTIDE SEQUENCE</scope>
    <source>
        <strain evidence="11">FP-58527</strain>
    </source>
</reference>
<dbReference type="eggNOG" id="ENOG502SI5I">
    <property type="taxonomic scope" value="Eukaryota"/>
</dbReference>
<keyword evidence="6 8" id="KW-1133">Transmembrane helix</keyword>
<protein>
    <recommendedName>
        <fullName evidence="9">Wax synthase domain-containing protein</fullName>
    </recommendedName>
</protein>
<dbReference type="PANTHER" id="PTHR31595:SF57">
    <property type="entry name" value="OS04G0481900 PROTEIN"/>
    <property type="match status" value="1"/>
</dbReference>